<accession>A0ABP9ULN1</accession>
<name>A0ABP9ULN1_9BACT</name>
<sequence length="236" mass="25950">MRFNRSTTGRDGFTLMETVIAIGVLAVLLTAFLAVFGPAAQGIRRAVSVQDADRLAYALEKELVTLRSGSTGSYTTGFEKAYNWIKESADEPLLIYQYKGDPKSIREDGTMEPYTESVGTAGEDFIVQPVVRRRGSPELEQELKALQGRVFTAKLTQLVFNGESWVKGEAGQITDPTPDDGDTMAGDNVDSYPEAVIAFSAEFFSVPNASFQYIQSKLNVDNLTNPVFVRNLAVRR</sequence>
<evidence type="ECO:0008006" key="4">
    <source>
        <dbReference type="Google" id="ProtNLM"/>
    </source>
</evidence>
<reference evidence="2 3" key="1">
    <citation type="submission" date="2024-02" db="EMBL/GenBank/DDBJ databases">
        <title>Haloferula sargassicola NBRC 104335.</title>
        <authorList>
            <person name="Ichikawa N."/>
            <person name="Katano-Makiyama Y."/>
            <person name="Hidaka K."/>
        </authorList>
    </citation>
    <scope>NUCLEOTIDE SEQUENCE [LARGE SCALE GENOMIC DNA]</scope>
    <source>
        <strain evidence="2 3">NBRC 104335</strain>
    </source>
</reference>
<keyword evidence="1" id="KW-0812">Transmembrane</keyword>
<dbReference type="EMBL" id="BAABRI010000007">
    <property type="protein sequence ID" value="GAA5482292.1"/>
    <property type="molecule type" value="Genomic_DNA"/>
</dbReference>
<proteinExistence type="predicted"/>
<evidence type="ECO:0000313" key="2">
    <source>
        <dbReference type="EMBL" id="GAA5482292.1"/>
    </source>
</evidence>
<keyword evidence="3" id="KW-1185">Reference proteome</keyword>
<feature type="transmembrane region" description="Helical" evidence="1">
    <location>
        <begin position="12"/>
        <end position="36"/>
    </location>
</feature>
<comment type="caution">
    <text evidence="2">The sequence shown here is derived from an EMBL/GenBank/DDBJ whole genome shotgun (WGS) entry which is preliminary data.</text>
</comment>
<evidence type="ECO:0000256" key="1">
    <source>
        <dbReference type="SAM" id="Phobius"/>
    </source>
</evidence>
<dbReference type="InterPro" id="IPR012902">
    <property type="entry name" value="N_methyl_site"/>
</dbReference>
<gene>
    <name evidence="2" type="ORF">Hsar01_01510</name>
</gene>
<dbReference type="NCBIfam" id="TIGR02532">
    <property type="entry name" value="IV_pilin_GFxxxE"/>
    <property type="match status" value="1"/>
</dbReference>
<organism evidence="2 3">
    <name type="scientific">Haloferula sargassicola</name>
    <dbReference type="NCBI Taxonomy" id="490096"/>
    <lineage>
        <taxon>Bacteria</taxon>
        <taxon>Pseudomonadati</taxon>
        <taxon>Verrucomicrobiota</taxon>
        <taxon>Verrucomicrobiia</taxon>
        <taxon>Verrucomicrobiales</taxon>
        <taxon>Verrucomicrobiaceae</taxon>
        <taxon>Haloferula</taxon>
    </lineage>
</organism>
<protein>
    <recommendedName>
        <fullName evidence="4">Type II secretion system protein</fullName>
    </recommendedName>
</protein>
<keyword evidence="1" id="KW-0472">Membrane</keyword>
<keyword evidence="1" id="KW-1133">Transmembrane helix</keyword>
<dbReference type="RefSeq" id="WP_353566437.1">
    <property type="nucleotide sequence ID" value="NZ_BAABRI010000007.1"/>
</dbReference>
<evidence type="ECO:0000313" key="3">
    <source>
        <dbReference type="Proteomes" id="UP001476282"/>
    </source>
</evidence>
<dbReference type="Proteomes" id="UP001476282">
    <property type="component" value="Unassembled WGS sequence"/>
</dbReference>